<evidence type="ECO:0000259" key="1">
    <source>
        <dbReference type="Pfam" id="PF12571"/>
    </source>
</evidence>
<evidence type="ECO:0000313" key="3">
    <source>
        <dbReference type="Proteomes" id="UP000317550"/>
    </source>
</evidence>
<feature type="domain" description="Phage tail fibre protein N-terminal" evidence="1">
    <location>
        <begin position="5"/>
        <end position="152"/>
    </location>
</feature>
<proteinExistence type="predicted"/>
<organism evidence="2 3">
    <name type="scientific">Chitinimonas arctica</name>
    <dbReference type="NCBI Taxonomy" id="2594795"/>
    <lineage>
        <taxon>Bacteria</taxon>
        <taxon>Pseudomonadati</taxon>
        <taxon>Pseudomonadota</taxon>
        <taxon>Betaproteobacteria</taxon>
        <taxon>Neisseriales</taxon>
        <taxon>Chitinibacteraceae</taxon>
        <taxon>Chitinimonas</taxon>
    </lineage>
</organism>
<dbReference type="Proteomes" id="UP000317550">
    <property type="component" value="Chromosome"/>
</dbReference>
<protein>
    <recommendedName>
        <fullName evidence="1">Phage tail fibre protein N-terminal domain-containing protein</fullName>
    </recommendedName>
</protein>
<gene>
    <name evidence="2" type="ORF">FNU76_00395</name>
</gene>
<name>A0A516S9W3_9NEIS</name>
<dbReference type="OrthoDB" id="9810174at2"/>
<dbReference type="InterPro" id="IPR051934">
    <property type="entry name" value="Phage_Tail_Fiber_Structural"/>
</dbReference>
<dbReference type="EMBL" id="CP041730">
    <property type="protein sequence ID" value="QDQ24926.1"/>
    <property type="molecule type" value="Genomic_DNA"/>
</dbReference>
<evidence type="ECO:0000313" key="2">
    <source>
        <dbReference type="EMBL" id="QDQ24926.1"/>
    </source>
</evidence>
<dbReference type="PANTHER" id="PTHR35191:SF1">
    <property type="entry name" value="PROPHAGE SIDE TAIL FIBER PROTEIN HOMOLOG STFQ-RELATED"/>
    <property type="match status" value="1"/>
</dbReference>
<dbReference type="KEGG" id="cari:FNU76_00395"/>
<keyword evidence="3" id="KW-1185">Reference proteome</keyword>
<sequence length="204" mass="21895">MADVQNWFTLPTEAGLARIAQALAKQQTIELTQMAVGDGGGVPVIPDAKQTRLVRETWRGPISLVAIDAQNAGWITANIVIPIDVGGFTIREIGLFDSAGTLIAVANCADRYKPVLSQGMGVDTVMEMVVALGNASVVNLSIDPSKTLASRQWVLQVMGQQTQLPLGGLPNQILVKKTAAAGDAEWRDVRSLFSRSERFFHGQI</sequence>
<dbReference type="Pfam" id="PF12571">
    <property type="entry name" value="Phage_tail_fib"/>
    <property type="match status" value="1"/>
</dbReference>
<dbReference type="InterPro" id="IPR022225">
    <property type="entry name" value="Phage_tail_fibre_N"/>
</dbReference>
<reference evidence="3" key="1">
    <citation type="submission" date="2019-07" db="EMBL/GenBank/DDBJ databases">
        <title>Chitinimonas sp. nov., isolated from Ny-Alesund, arctica soil.</title>
        <authorList>
            <person name="Xu Q."/>
            <person name="Peng F."/>
        </authorList>
    </citation>
    <scope>NUCLEOTIDE SEQUENCE [LARGE SCALE GENOMIC DNA]</scope>
    <source>
        <strain evidence="3">R3-44</strain>
    </source>
</reference>
<dbReference type="AlphaFoldDB" id="A0A516S9W3"/>
<dbReference type="PANTHER" id="PTHR35191">
    <property type="entry name" value="PROPHAGE SIDE TAIL FIBER PROTEIN HOMOLOG STFQ-RELATED"/>
    <property type="match status" value="1"/>
</dbReference>
<accession>A0A516S9W3</accession>
<dbReference type="RefSeq" id="WP_143855851.1">
    <property type="nucleotide sequence ID" value="NZ_CP041730.1"/>
</dbReference>